<reference evidence="2 3" key="1">
    <citation type="journal article" date="2024" name="Nat. Commun.">
        <title>Phylogenomics reveals the evolutionary origins of lichenization in chlorophyte algae.</title>
        <authorList>
            <person name="Puginier C."/>
            <person name="Libourel C."/>
            <person name="Otte J."/>
            <person name="Skaloud P."/>
            <person name="Haon M."/>
            <person name="Grisel S."/>
            <person name="Petersen M."/>
            <person name="Berrin J.G."/>
            <person name="Delaux P.M."/>
            <person name="Dal Grande F."/>
            <person name="Keller J."/>
        </authorList>
    </citation>
    <scope>NUCLEOTIDE SEQUENCE [LARGE SCALE GENOMIC DNA]</scope>
    <source>
        <strain evidence="2 3">SAG 2036</strain>
    </source>
</reference>
<dbReference type="EMBL" id="JALJOQ010000006">
    <property type="protein sequence ID" value="KAK9812516.1"/>
    <property type="molecule type" value="Genomic_DNA"/>
</dbReference>
<evidence type="ECO:0008006" key="4">
    <source>
        <dbReference type="Google" id="ProtNLM"/>
    </source>
</evidence>
<evidence type="ECO:0000313" key="3">
    <source>
        <dbReference type="Proteomes" id="UP001465755"/>
    </source>
</evidence>
<dbReference type="Proteomes" id="UP001465755">
    <property type="component" value="Unassembled WGS sequence"/>
</dbReference>
<organism evidence="2 3">
    <name type="scientific">Symbiochloris irregularis</name>
    <dbReference type="NCBI Taxonomy" id="706552"/>
    <lineage>
        <taxon>Eukaryota</taxon>
        <taxon>Viridiplantae</taxon>
        <taxon>Chlorophyta</taxon>
        <taxon>core chlorophytes</taxon>
        <taxon>Trebouxiophyceae</taxon>
        <taxon>Trebouxiales</taxon>
        <taxon>Trebouxiaceae</taxon>
        <taxon>Symbiochloris</taxon>
    </lineage>
</organism>
<comment type="caution">
    <text evidence="2">The sequence shown here is derived from an EMBL/GenBank/DDBJ whole genome shotgun (WGS) entry which is preliminary data.</text>
</comment>
<sequence length="68" mass="7381">MSAAAWFRTAMHQEPIVMWSCIIGGIGLVSPLVVPPIREYFNPPAVTNPRPFKQVIEDARAGAKSATS</sequence>
<keyword evidence="1" id="KW-1133">Transmembrane helix</keyword>
<gene>
    <name evidence="2" type="ORF">WJX73_005439</name>
</gene>
<evidence type="ECO:0000313" key="2">
    <source>
        <dbReference type="EMBL" id="KAK9812516.1"/>
    </source>
</evidence>
<keyword evidence="1" id="KW-0812">Transmembrane</keyword>
<evidence type="ECO:0000256" key="1">
    <source>
        <dbReference type="SAM" id="Phobius"/>
    </source>
</evidence>
<accession>A0AAW1PG69</accession>
<feature type="transmembrane region" description="Helical" evidence="1">
    <location>
        <begin position="16"/>
        <end position="34"/>
    </location>
</feature>
<keyword evidence="3" id="KW-1185">Reference proteome</keyword>
<proteinExistence type="predicted"/>
<protein>
    <recommendedName>
        <fullName evidence="4">NADH-ubiquinone oxidoreductase 9.5 kDa subunit</fullName>
    </recommendedName>
</protein>
<name>A0AAW1PG69_9CHLO</name>
<keyword evidence="1" id="KW-0472">Membrane</keyword>
<dbReference type="AlphaFoldDB" id="A0AAW1PG69"/>